<feature type="non-terminal residue" evidence="4">
    <location>
        <position position="220"/>
    </location>
</feature>
<dbReference type="PANTHER" id="PTHR34045">
    <property type="entry name" value="OS03G0406300 PROTEIN"/>
    <property type="match status" value="1"/>
</dbReference>
<evidence type="ECO:0000256" key="2">
    <source>
        <dbReference type="ARBA" id="ARBA00024198"/>
    </source>
</evidence>
<sequence length="220" mass="25390">MMQHHCKEVYSDWPNGLLAIGTLGNSDKLSVHANNENTASQVQDNFEEEEEEEEQQVIDKELRLLLNNHISLDREKLFLDCSREIEERAVHLLANEDARIQRTISSTVNKGAKDARLNNNNNNNNNKRKNGIGKKSISFLIKKALLCRGGFVLRDPHPDTTKVDNSRLDKILRALLHKKIYPQRPTSKKYLDNRPAIVDSDDEEYEESFHQTKWVKTDSE</sequence>
<dbReference type="InterPro" id="IPR044683">
    <property type="entry name" value="LAZY"/>
</dbReference>
<dbReference type="eggNOG" id="ENOG502QSTE">
    <property type="taxonomic scope" value="Eukaryota"/>
</dbReference>
<evidence type="ECO:0000313" key="5">
    <source>
        <dbReference type="Proteomes" id="UP000030748"/>
    </source>
</evidence>
<protein>
    <submittedName>
        <fullName evidence="4">Uncharacterized protein</fullName>
    </submittedName>
</protein>
<comment type="similarity">
    <text evidence="2">Belongs to the LAZY family.</text>
</comment>
<dbReference type="AlphaFoldDB" id="A0A022QAZ7"/>
<evidence type="ECO:0000256" key="3">
    <source>
        <dbReference type="SAM" id="Coils"/>
    </source>
</evidence>
<dbReference type="PANTHER" id="PTHR34045:SF3">
    <property type="entry name" value="PROTEIN LAZY 4"/>
    <property type="match status" value="1"/>
</dbReference>
<evidence type="ECO:0000256" key="1">
    <source>
        <dbReference type="ARBA" id="ARBA00022604"/>
    </source>
</evidence>
<accession>A0A022QAZ7</accession>
<reference evidence="4 5" key="1">
    <citation type="journal article" date="2013" name="Proc. Natl. Acad. Sci. U.S.A.">
        <title>Fine-scale variation in meiotic recombination in Mimulus inferred from population shotgun sequencing.</title>
        <authorList>
            <person name="Hellsten U."/>
            <person name="Wright K.M."/>
            <person name="Jenkins J."/>
            <person name="Shu S."/>
            <person name="Yuan Y."/>
            <person name="Wessler S.R."/>
            <person name="Schmutz J."/>
            <person name="Willis J.H."/>
            <person name="Rokhsar D.S."/>
        </authorList>
    </citation>
    <scope>NUCLEOTIDE SEQUENCE [LARGE SCALE GENOMIC DNA]</scope>
    <source>
        <strain evidence="5">cv. DUN x IM62</strain>
    </source>
</reference>
<dbReference type="Proteomes" id="UP000030748">
    <property type="component" value="Unassembled WGS sequence"/>
</dbReference>
<dbReference type="STRING" id="4155.A0A022QAZ7"/>
<organism evidence="4 5">
    <name type="scientific">Erythranthe guttata</name>
    <name type="common">Yellow monkey flower</name>
    <name type="synonym">Mimulus guttatus</name>
    <dbReference type="NCBI Taxonomy" id="4155"/>
    <lineage>
        <taxon>Eukaryota</taxon>
        <taxon>Viridiplantae</taxon>
        <taxon>Streptophyta</taxon>
        <taxon>Embryophyta</taxon>
        <taxon>Tracheophyta</taxon>
        <taxon>Spermatophyta</taxon>
        <taxon>Magnoliopsida</taxon>
        <taxon>eudicotyledons</taxon>
        <taxon>Gunneridae</taxon>
        <taxon>Pentapetalae</taxon>
        <taxon>asterids</taxon>
        <taxon>lamiids</taxon>
        <taxon>Lamiales</taxon>
        <taxon>Phrymaceae</taxon>
        <taxon>Erythranthe</taxon>
    </lineage>
</organism>
<evidence type="ECO:0000313" key="4">
    <source>
        <dbReference type="EMBL" id="EYU25842.1"/>
    </source>
</evidence>
<name>A0A022QAZ7_ERYGU</name>
<keyword evidence="1" id="KW-0341">Growth regulation</keyword>
<proteinExistence type="inferred from homology"/>
<keyword evidence="3" id="KW-0175">Coiled coil</keyword>
<dbReference type="EMBL" id="KI631864">
    <property type="protein sequence ID" value="EYU25842.1"/>
    <property type="molecule type" value="Genomic_DNA"/>
</dbReference>
<dbReference type="GO" id="GO:0009630">
    <property type="term" value="P:gravitropism"/>
    <property type="evidence" value="ECO:0007669"/>
    <property type="project" value="InterPro"/>
</dbReference>
<feature type="coiled-coil region" evidence="3">
    <location>
        <begin position="32"/>
        <end position="63"/>
    </location>
</feature>
<keyword evidence="5" id="KW-1185">Reference proteome</keyword>
<gene>
    <name evidence="4" type="ORF">MIMGU_mgv1a022105mg</name>
</gene>
<dbReference type="GO" id="GO:0040008">
    <property type="term" value="P:regulation of growth"/>
    <property type="evidence" value="ECO:0007669"/>
    <property type="project" value="InterPro"/>
</dbReference>